<dbReference type="Proteomes" id="UP000001235">
    <property type="component" value="Chromosome"/>
</dbReference>
<dbReference type="Gene3D" id="6.10.250.3100">
    <property type="match status" value="1"/>
</dbReference>
<keyword evidence="3" id="KW-0489">Methyltransferase</keyword>
<dbReference type="CDD" id="cd02440">
    <property type="entry name" value="AdoMet_MTases"/>
    <property type="match status" value="1"/>
</dbReference>
<dbReference type="Pfam" id="PF08484">
    <property type="entry name" value="Methyltransf_14"/>
    <property type="match status" value="1"/>
</dbReference>
<name>D9SF24_GALCS</name>
<dbReference type="KEGG" id="gca:Galf_1093"/>
<feature type="domain" description="Methyltransferase putative zinc binding" evidence="1">
    <location>
        <begin position="12"/>
        <end position="70"/>
    </location>
</feature>
<proteinExistence type="predicted"/>
<evidence type="ECO:0000313" key="4">
    <source>
        <dbReference type="Proteomes" id="UP000001235"/>
    </source>
</evidence>
<dbReference type="RefSeq" id="WP_013293061.1">
    <property type="nucleotide sequence ID" value="NC_014394.1"/>
</dbReference>
<sequence>MSDQLIRHDTHCRLCGGNRIATVFKLADTPMEDQFVIGPLEQPFFPLELALCEDCGYLHLPHIVSPEASYTDYVYVSSLTVGLTHHYDQYAQKIINDWAVPASALVVDLGSNDGSMLASFKRQGMQVVGVEPAASIAARANQAGLETVNDFFTAEVAANITGKYGKASIVTANYMYANIDDVTEFTRSVARLLGPDGIFVVETGYHPEQMKIRMFDYIYHEHFSYFTVEVLQHLFAASGLELIHAEKTAPKGGSVRLVAQLKSARRSVDPSVGELIGEEHASGMRDAETYRKFAREIADAKHQLLSLLMGFKAAGKKIAGFGASHSTTTLICHFGLAPFIDYLVDDNPVKQGRYSPGFHLPVFSADKLIADQPDYVIMLGWQHRHSIMAKHPLMNGTQWIIPLPELQIV</sequence>
<dbReference type="InterPro" id="IPR013630">
    <property type="entry name" value="Methyltransf_Zn-bd_dom_put"/>
</dbReference>
<dbReference type="Gene3D" id="3.40.50.150">
    <property type="entry name" value="Vaccinia Virus protein VP39"/>
    <property type="match status" value="1"/>
</dbReference>
<gene>
    <name evidence="3" type="ordered locus">Galf_1093</name>
</gene>
<dbReference type="InterPro" id="IPR013691">
    <property type="entry name" value="MeTrfase_14"/>
</dbReference>
<dbReference type="SUPFAM" id="SSF53335">
    <property type="entry name" value="S-adenosyl-L-methionine-dependent methyltransferases"/>
    <property type="match status" value="1"/>
</dbReference>
<dbReference type="InterPro" id="IPR029063">
    <property type="entry name" value="SAM-dependent_MTases_sf"/>
</dbReference>
<dbReference type="PANTHER" id="PTHR43861:SF5">
    <property type="entry name" value="BLL5978 PROTEIN"/>
    <property type="match status" value="1"/>
</dbReference>
<organism evidence="3 4">
    <name type="scientific">Gallionella capsiferriformans (strain ES-2)</name>
    <name type="common">Gallionella ferruginea capsiferriformans (strain ES-2)</name>
    <dbReference type="NCBI Taxonomy" id="395494"/>
    <lineage>
        <taxon>Bacteria</taxon>
        <taxon>Pseudomonadati</taxon>
        <taxon>Pseudomonadota</taxon>
        <taxon>Betaproteobacteria</taxon>
        <taxon>Nitrosomonadales</taxon>
        <taxon>Gallionellaceae</taxon>
        <taxon>Gallionella</taxon>
    </lineage>
</organism>
<evidence type="ECO:0000259" key="1">
    <source>
        <dbReference type="Pfam" id="PF08421"/>
    </source>
</evidence>
<keyword evidence="4" id="KW-1185">Reference proteome</keyword>
<dbReference type="InterPro" id="IPR038576">
    <property type="entry name" value="Methyltransf_Zn-bd_dom_put_sf"/>
</dbReference>
<dbReference type="HOGENOM" id="CLU_038800_1_0_4"/>
<dbReference type="Pfam" id="PF13489">
    <property type="entry name" value="Methyltransf_23"/>
    <property type="match status" value="1"/>
</dbReference>
<feature type="domain" description="C-methyltransferase" evidence="2">
    <location>
        <begin position="251"/>
        <end position="404"/>
    </location>
</feature>
<evidence type="ECO:0000259" key="2">
    <source>
        <dbReference type="Pfam" id="PF08484"/>
    </source>
</evidence>
<evidence type="ECO:0000313" key="3">
    <source>
        <dbReference type="EMBL" id="ADL55121.1"/>
    </source>
</evidence>
<dbReference type="PANTHER" id="PTHR43861">
    <property type="entry name" value="TRANS-ACONITATE 2-METHYLTRANSFERASE-RELATED"/>
    <property type="match status" value="1"/>
</dbReference>
<protein>
    <submittedName>
        <fullName evidence="3">C-methyltransferase</fullName>
    </submittedName>
</protein>
<accession>D9SF24</accession>
<dbReference type="Pfam" id="PF08421">
    <property type="entry name" value="Methyltransf_13"/>
    <property type="match status" value="1"/>
</dbReference>
<dbReference type="OrthoDB" id="9815644at2"/>
<dbReference type="Gene3D" id="6.20.50.110">
    <property type="entry name" value="Methyltransferase, zinc-binding domain"/>
    <property type="match status" value="1"/>
</dbReference>
<dbReference type="GO" id="GO:0032259">
    <property type="term" value="P:methylation"/>
    <property type="evidence" value="ECO:0007669"/>
    <property type="project" value="UniProtKB-KW"/>
</dbReference>
<keyword evidence="3" id="KW-0808">Transferase</keyword>
<dbReference type="GO" id="GO:0008168">
    <property type="term" value="F:methyltransferase activity"/>
    <property type="evidence" value="ECO:0007669"/>
    <property type="project" value="UniProtKB-KW"/>
</dbReference>
<dbReference type="AlphaFoldDB" id="D9SF24"/>
<dbReference type="STRING" id="395494.Galf_1093"/>
<dbReference type="eggNOG" id="COG2227">
    <property type="taxonomic scope" value="Bacteria"/>
</dbReference>
<dbReference type="EMBL" id="CP002159">
    <property type="protein sequence ID" value="ADL55121.1"/>
    <property type="molecule type" value="Genomic_DNA"/>
</dbReference>
<reference evidence="3 4" key="1">
    <citation type="submission" date="2010-08" db="EMBL/GenBank/DDBJ databases">
        <title>Complete sequence of Gallionella capsiferriformans ES-2.</title>
        <authorList>
            <consortium name="US DOE Joint Genome Institute"/>
            <person name="Lucas S."/>
            <person name="Copeland A."/>
            <person name="Lapidus A."/>
            <person name="Cheng J.-F."/>
            <person name="Bruce D."/>
            <person name="Goodwin L."/>
            <person name="Pitluck S."/>
            <person name="Chertkov O."/>
            <person name="Davenport K.W."/>
            <person name="Detter J.C."/>
            <person name="Han C."/>
            <person name="Tapia R."/>
            <person name="Land M."/>
            <person name="Hauser L."/>
            <person name="Chang Y.-J."/>
            <person name="Jeffries C."/>
            <person name="Kyrpides N."/>
            <person name="Ivanova N."/>
            <person name="Mikhailova N."/>
            <person name="Shelobolina E.S."/>
            <person name="Picardal F."/>
            <person name="Roden E."/>
            <person name="Emerson D."/>
            <person name="Woyke T."/>
        </authorList>
    </citation>
    <scope>NUCLEOTIDE SEQUENCE [LARGE SCALE GENOMIC DNA]</scope>
    <source>
        <strain evidence="3 4">ES-2</strain>
    </source>
</reference>
<dbReference type="Gene3D" id="3.40.50.720">
    <property type="entry name" value="NAD(P)-binding Rossmann-like Domain"/>
    <property type="match status" value="1"/>
</dbReference>